<keyword evidence="2" id="KW-1185">Reference proteome</keyword>
<sequence>MSQSKFCTVSLVDDFFVILVDESSKERIFVPKDKYTLKVVIGERLEVIRDERRGGYIFKQLM</sequence>
<protein>
    <recommendedName>
        <fullName evidence="3">DUF3006 domain-containing protein</fullName>
    </recommendedName>
</protein>
<accession>A0ABV8UX50</accession>
<dbReference type="Proteomes" id="UP001595733">
    <property type="component" value="Unassembled WGS sequence"/>
</dbReference>
<evidence type="ECO:0008006" key="3">
    <source>
        <dbReference type="Google" id="ProtNLM"/>
    </source>
</evidence>
<name>A0ABV8UX50_9BACL</name>
<proteinExistence type="predicted"/>
<dbReference type="EMBL" id="JBHSEF010000026">
    <property type="protein sequence ID" value="MFC4355895.1"/>
    <property type="molecule type" value="Genomic_DNA"/>
</dbReference>
<comment type="caution">
    <text evidence="1">The sequence shown here is derived from an EMBL/GenBank/DDBJ whole genome shotgun (WGS) entry which is preliminary data.</text>
</comment>
<reference evidence="2" key="1">
    <citation type="journal article" date="2019" name="Int. J. Syst. Evol. Microbiol.">
        <title>The Global Catalogue of Microorganisms (GCM) 10K type strain sequencing project: providing services to taxonomists for standard genome sequencing and annotation.</title>
        <authorList>
            <consortium name="The Broad Institute Genomics Platform"/>
            <consortium name="The Broad Institute Genome Sequencing Center for Infectious Disease"/>
            <person name="Wu L."/>
            <person name="Ma J."/>
        </authorList>
    </citation>
    <scope>NUCLEOTIDE SEQUENCE [LARGE SCALE GENOMIC DNA]</scope>
    <source>
        <strain evidence="2">CCUG 50353</strain>
    </source>
</reference>
<dbReference type="RefSeq" id="WP_378142457.1">
    <property type="nucleotide sequence ID" value="NZ_JBHSEF010000026.1"/>
</dbReference>
<evidence type="ECO:0000313" key="2">
    <source>
        <dbReference type="Proteomes" id="UP001595733"/>
    </source>
</evidence>
<organism evidence="1 2">
    <name type="scientific">Chryseomicrobium palamuruense</name>
    <dbReference type="NCBI Taxonomy" id="682973"/>
    <lineage>
        <taxon>Bacteria</taxon>
        <taxon>Bacillati</taxon>
        <taxon>Bacillota</taxon>
        <taxon>Bacilli</taxon>
        <taxon>Bacillales</taxon>
        <taxon>Caryophanaceae</taxon>
        <taxon>Chryseomicrobium</taxon>
    </lineage>
</organism>
<evidence type="ECO:0000313" key="1">
    <source>
        <dbReference type="EMBL" id="MFC4355895.1"/>
    </source>
</evidence>
<gene>
    <name evidence="1" type="ORF">ACFO0S_12615</name>
</gene>